<proteinExistence type="predicted"/>
<feature type="region of interest" description="Disordered" evidence="1">
    <location>
        <begin position="849"/>
        <end position="874"/>
    </location>
</feature>
<name>A0A1Y2E8N2_9FUNG</name>
<evidence type="ECO:0000256" key="1">
    <source>
        <dbReference type="SAM" id="MobiDB-lite"/>
    </source>
</evidence>
<dbReference type="Proteomes" id="UP000193920">
    <property type="component" value="Unassembled WGS sequence"/>
</dbReference>
<feature type="compositionally biased region" description="Polar residues" evidence="1">
    <location>
        <begin position="864"/>
        <end position="874"/>
    </location>
</feature>
<dbReference type="EMBL" id="MCOG01000048">
    <property type="protein sequence ID" value="ORY67910.1"/>
    <property type="molecule type" value="Genomic_DNA"/>
</dbReference>
<dbReference type="STRING" id="1754190.A0A1Y2E8N2"/>
<feature type="compositionally biased region" description="Acidic residues" evidence="1">
    <location>
        <begin position="715"/>
        <end position="726"/>
    </location>
</feature>
<dbReference type="OrthoDB" id="10618669at2759"/>
<feature type="region of interest" description="Disordered" evidence="1">
    <location>
        <begin position="1001"/>
        <end position="1021"/>
    </location>
</feature>
<feature type="region of interest" description="Disordered" evidence="1">
    <location>
        <begin position="703"/>
        <end position="726"/>
    </location>
</feature>
<organism evidence="2 3">
    <name type="scientific">Neocallimastix californiae</name>
    <dbReference type="NCBI Taxonomy" id="1754190"/>
    <lineage>
        <taxon>Eukaryota</taxon>
        <taxon>Fungi</taxon>
        <taxon>Fungi incertae sedis</taxon>
        <taxon>Chytridiomycota</taxon>
        <taxon>Chytridiomycota incertae sedis</taxon>
        <taxon>Neocallimastigomycetes</taxon>
        <taxon>Neocallimastigales</taxon>
        <taxon>Neocallimastigaceae</taxon>
        <taxon>Neocallimastix</taxon>
    </lineage>
</organism>
<feature type="region of interest" description="Disordered" evidence="1">
    <location>
        <begin position="775"/>
        <end position="805"/>
    </location>
</feature>
<feature type="compositionally biased region" description="Basic and acidic residues" evidence="1">
    <location>
        <begin position="785"/>
        <end position="805"/>
    </location>
</feature>
<comment type="caution">
    <text evidence="2">The sequence shown here is derived from an EMBL/GenBank/DDBJ whole genome shotgun (WGS) entry which is preliminary data.</text>
</comment>
<dbReference type="AlphaFoldDB" id="A0A1Y2E8N2"/>
<evidence type="ECO:0000313" key="2">
    <source>
        <dbReference type="EMBL" id="ORY67910.1"/>
    </source>
</evidence>
<feature type="compositionally biased region" description="Basic and acidic residues" evidence="1">
    <location>
        <begin position="854"/>
        <end position="863"/>
    </location>
</feature>
<gene>
    <name evidence="2" type="ORF">LY90DRAFT_667753</name>
</gene>
<reference evidence="2 3" key="1">
    <citation type="submission" date="2016-08" db="EMBL/GenBank/DDBJ databases">
        <title>A Parts List for Fungal Cellulosomes Revealed by Comparative Genomics.</title>
        <authorList>
            <consortium name="DOE Joint Genome Institute"/>
            <person name="Haitjema C.H."/>
            <person name="Gilmore S.P."/>
            <person name="Henske J.K."/>
            <person name="Solomon K.V."/>
            <person name="De Groot R."/>
            <person name="Kuo A."/>
            <person name="Mondo S.J."/>
            <person name="Salamov A.A."/>
            <person name="Labutti K."/>
            <person name="Zhao Z."/>
            <person name="Chiniquy J."/>
            <person name="Barry K."/>
            <person name="Brewer H.M."/>
            <person name="Purvine S.O."/>
            <person name="Wright A.T."/>
            <person name="Boxma B."/>
            <person name="Van Alen T."/>
            <person name="Hackstein J.H."/>
            <person name="Baker S.E."/>
            <person name="Grigoriev I.V."/>
            <person name="O'Malley M.A."/>
        </authorList>
    </citation>
    <scope>NUCLEOTIDE SEQUENCE [LARGE SCALE GENOMIC DNA]</scope>
    <source>
        <strain evidence="2 3">G1</strain>
    </source>
</reference>
<accession>A0A1Y2E8N2</accession>
<keyword evidence="3" id="KW-1185">Reference proteome</keyword>
<evidence type="ECO:0000313" key="3">
    <source>
        <dbReference type="Proteomes" id="UP000193920"/>
    </source>
</evidence>
<sequence>MNEENSGSIEFEDKFKNKIYKTNNDKNKHRINSKIFMTEAIQNYINIVNEKNTHTIDTTSDNSKGQVPNQNDNHLKVNNNDHKSFISSNIKLSSMSEKLGEQITPPRKIELNTKLSKSPGSNEIQRLKMIFENCTQKLQNSEDISNDINAFYNELSKLENVLDSPSRKKPIRRNSSRDNYLLISHRLIKPVIPPPPPPPPPPMFQGARINTPALQDVLEYNKNSLKTKKKQIVNKNLVPNSNVIDQLVEEFKLKANKNKRINKINTNIKRKNSTSHISPQSVESPIYKPFLRHVRRPDNENSIKKNKPSKIDFRKNLRTASRDPEFTKNLINEIGSNSNNRRYTMSYLPKRIPSITSSSARTATPQNSNVTRIPISVKKSNSIHKKDSIHQNKHYLINKYNSKINDNIEHSHLSKGEEHKNNSYTKNKISDIKNTEKDDNHKTIIEDKGSQQHLRKEELNKLNEDNNNKINIIDKNKNLKSPSPSMNNTNNGIIASTHSKGILESIRERPKISKDLINQKLKHLNKTDKEAINRQTLSDADAINFDSQSNVEIDTTSLFSNSTYSRICRIKQSFEQNSLNQKSNNDFEQKDSISRFTIKERERKQSLHRRRLSSPRKLSFNLYNGYNYNYIKKQPYRRYSDSFDLNKLPKISYHPIKRSSSLLYHPPIKVKDQLNKDNGTITARLSLNPTSSVKLTLSNNKPSLLLSHNRKPESLESEGEETDFDDINENSISNEVNHDLEVNYDDMNVDEINTELDHEIISKEDSNLYQINIIKEEEEEEEKEEGEKKEGEKDNKDEGKVNDLKYKEEKEKGNIIQNTNENLKSLVKQEIKSSKINITKENKYDYPLRSTVIQKEREEDTPKQNEFTMRPPTSLNYIKKEYTQLDNKNKIKEEVEPNISSFKRSILKTEKEYIPAKKVKIENKYTDKFHSNGKIKSKEDKLNDIKIDEKEEEDDSYINRIIKNDEEINNDNNISDIKKKRNLTQTSFDFDLRKKRRDNNNQSVLVLNSGSSTKDNIHSPS</sequence>
<protein>
    <submittedName>
        <fullName evidence="2">Uncharacterized protein</fullName>
    </submittedName>
</protein>